<protein>
    <recommendedName>
        <fullName evidence="4">MFS transporter</fullName>
    </recommendedName>
</protein>
<dbReference type="Proteomes" id="UP001595797">
    <property type="component" value="Unassembled WGS sequence"/>
</dbReference>
<keyword evidence="3" id="KW-1185">Reference proteome</keyword>
<evidence type="ECO:0000313" key="2">
    <source>
        <dbReference type="EMBL" id="MFC4902870.1"/>
    </source>
</evidence>
<reference evidence="3" key="1">
    <citation type="journal article" date="2019" name="Int. J. Syst. Evol. Microbiol.">
        <title>The Global Catalogue of Microorganisms (GCM) 10K type strain sequencing project: providing services to taxonomists for standard genome sequencing and annotation.</title>
        <authorList>
            <consortium name="The Broad Institute Genomics Platform"/>
            <consortium name="The Broad Institute Genome Sequencing Center for Infectious Disease"/>
            <person name="Wu L."/>
            <person name="Ma J."/>
        </authorList>
    </citation>
    <scope>NUCLEOTIDE SEQUENCE [LARGE SCALE GENOMIC DNA]</scope>
    <source>
        <strain evidence="3">CGMCC 4.6946</strain>
    </source>
</reference>
<feature type="transmembrane region" description="Helical" evidence="1">
    <location>
        <begin position="58"/>
        <end position="78"/>
    </location>
</feature>
<feature type="transmembrane region" description="Helical" evidence="1">
    <location>
        <begin position="20"/>
        <end position="46"/>
    </location>
</feature>
<evidence type="ECO:0000313" key="3">
    <source>
        <dbReference type="Proteomes" id="UP001595797"/>
    </source>
</evidence>
<keyword evidence="1" id="KW-0812">Transmembrane</keyword>
<evidence type="ECO:0000256" key="1">
    <source>
        <dbReference type="SAM" id="Phobius"/>
    </source>
</evidence>
<gene>
    <name evidence="2" type="ORF">ACFPCS_04740</name>
</gene>
<keyword evidence="1" id="KW-0472">Membrane</keyword>
<comment type="caution">
    <text evidence="2">The sequence shown here is derived from an EMBL/GenBank/DDBJ whole genome shotgun (WGS) entry which is preliminary data.</text>
</comment>
<feature type="transmembrane region" description="Helical" evidence="1">
    <location>
        <begin position="106"/>
        <end position="138"/>
    </location>
</feature>
<proteinExistence type="predicted"/>
<name>A0ABV9TFZ7_9MICC</name>
<accession>A0ABV9TFZ7</accession>
<dbReference type="RefSeq" id="WP_277549677.1">
    <property type="nucleotide sequence ID" value="NZ_JARAMH010000001.1"/>
</dbReference>
<organism evidence="2 3">
    <name type="scientific">Kocuria oceani</name>
    <dbReference type="NCBI Taxonomy" id="988827"/>
    <lineage>
        <taxon>Bacteria</taxon>
        <taxon>Bacillati</taxon>
        <taxon>Actinomycetota</taxon>
        <taxon>Actinomycetes</taxon>
        <taxon>Micrococcales</taxon>
        <taxon>Micrococcaceae</taxon>
        <taxon>Kocuria</taxon>
    </lineage>
</organism>
<evidence type="ECO:0008006" key="4">
    <source>
        <dbReference type="Google" id="ProtNLM"/>
    </source>
</evidence>
<dbReference type="EMBL" id="JBHSIW010000007">
    <property type="protein sequence ID" value="MFC4902870.1"/>
    <property type="molecule type" value="Genomic_DNA"/>
</dbReference>
<keyword evidence="1" id="KW-1133">Transmembrane helix</keyword>
<sequence>MTQRLRPAAQALRLWGVRQWGVAALAGLVAAALLGLLCAPVPGLLLGREDPAVGWRPAWIGVSLLTGALVASYVVPVAGGTPLPEDDDVAAVTVARALESAERRSALLGAVGAVLVVAGSVLPGVGVLALVVAALAVLHRLSGQAACPVNAPVSAARNSVVPPASEVPPED</sequence>